<protein>
    <recommendedName>
        <fullName evidence="4">Toxin CptA</fullName>
    </recommendedName>
</protein>
<dbReference type="AlphaFoldDB" id="A0A1I7IIF3"/>
<organism evidence="2 3">
    <name type="scientific">Halomonas korlensis</name>
    <dbReference type="NCBI Taxonomy" id="463301"/>
    <lineage>
        <taxon>Bacteria</taxon>
        <taxon>Pseudomonadati</taxon>
        <taxon>Pseudomonadota</taxon>
        <taxon>Gammaproteobacteria</taxon>
        <taxon>Oceanospirillales</taxon>
        <taxon>Halomonadaceae</taxon>
        <taxon>Halomonas</taxon>
    </lineage>
</organism>
<dbReference type="InterPro" id="IPR009883">
    <property type="entry name" value="YgfX"/>
</dbReference>
<evidence type="ECO:0008006" key="4">
    <source>
        <dbReference type="Google" id="ProtNLM"/>
    </source>
</evidence>
<evidence type="ECO:0000313" key="3">
    <source>
        <dbReference type="Proteomes" id="UP000198693"/>
    </source>
</evidence>
<evidence type="ECO:0000256" key="1">
    <source>
        <dbReference type="SAM" id="Phobius"/>
    </source>
</evidence>
<keyword evidence="3" id="KW-1185">Reference proteome</keyword>
<dbReference type="STRING" id="463301.SAMN04487955_10755"/>
<dbReference type="Proteomes" id="UP000198693">
    <property type="component" value="Unassembled WGS sequence"/>
</dbReference>
<keyword evidence="1" id="KW-0472">Membrane</keyword>
<proteinExistence type="predicted"/>
<sequence length="118" mass="13441">MALAVHLGLCAGMVGLMGWWSPPWLVLLTFVVLSVVFWQWCASRSRGELRVTPQAIGGVRWSWRDDPAAAWQEVTLHCDYLGPWLIGLELDGQRLWLWPDSCDAPSRRSLRRELVTLP</sequence>
<accession>A0A1I7IIF3</accession>
<reference evidence="3" key="1">
    <citation type="submission" date="2016-10" db="EMBL/GenBank/DDBJ databases">
        <authorList>
            <person name="Varghese N."/>
            <person name="Submissions S."/>
        </authorList>
    </citation>
    <scope>NUCLEOTIDE SEQUENCE [LARGE SCALE GENOMIC DNA]</scope>
    <source>
        <strain evidence="3">CGMCC 1.6981</strain>
    </source>
</reference>
<gene>
    <name evidence="2" type="ORF">SAMN04487955_10755</name>
</gene>
<keyword evidence="1" id="KW-0812">Transmembrane</keyword>
<name>A0A1I7IIF3_9GAMM</name>
<dbReference type="EMBL" id="FPBP01000007">
    <property type="protein sequence ID" value="SFU72713.1"/>
    <property type="molecule type" value="Genomic_DNA"/>
</dbReference>
<evidence type="ECO:0000313" key="2">
    <source>
        <dbReference type="EMBL" id="SFU72713.1"/>
    </source>
</evidence>
<dbReference type="Pfam" id="PF07254">
    <property type="entry name" value="Cpta_toxin"/>
    <property type="match status" value="1"/>
</dbReference>
<feature type="transmembrane region" description="Helical" evidence="1">
    <location>
        <begin position="23"/>
        <end position="41"/>
    </location>
</feature>
<keyword evidence="1" id="KW-1133">Transmembrane helix</keyword>